<accession>A0A1S8TKK3</accession>
<feature type="coiled-coil region" evidence="1">
    <location>
        <begin position="114"/>
        <end position="141"/>
    </location>
</feature>
<sequence>MNKNRKLLKFAISALVIISAVGSTTVTASSINLQSKIETLKEQFNSQKSDLEKTGVYSTTSSQAKAVKSLGIQIADLSEQTKTEEDYRRELESFIAGVKCGLADTKEEQKVHYVQENQDFIDKTEKKLADIEAQMKINDKKKSNNNIALDSSLNSISNERPSKELLERLEDRSDVDN</sequence>
<feature type="region of interest" description="Disordered" evidence="2">
    <location>
        <begin position="152"/>
        <end position="177"/>
    </location>
</feature>
<evidence type="ECO:0000313" key="5">
    <source>
        <dbReference type="Proteomes" id="UP000190890"/>
    </source>
</evidence>
<dbReference type="Proteomes" id="UP000190890">
    <property type="component" value="Unassembled WGS sequence"/>
</dbReference>
<dbReference type="RefSeq" id="WP_077847140.1">
    <property type="nucleotide sequence ID" value="NZ_LZZM01000132.1"/>
</dbReference>
<keyword evidence="1" id="KW-0175">Coiled coil</keyword>
<feature type="signal peptide" evidence="3">
    <location>
        <begin position="1"/>
        <end position="28"/>
    </location>
</feature>
<feature type="compositionally biased region" description="Basic and acidic residues" evidence="2">
    <location>
        <begin position="160"/>
        <end position="177"/>
    </location>
</feature>
<evidence type="ECO:0000313" key="4">
    <source>
        <dbReference type="EMBL" id="OOM78132.1"/>
    </source>
</evidence>
<dbReference type="OrthoDB" id="9846239at2"/>
<name>A0A1S8TKK3_9CLOT</name>
<keyword evidence="3" id="KW-0732">Signal</keyword>
<evidence type="ECO:0000256" key="3">
    <source>
        <dbReference type="SAM" id="SignalP"/>
    </source>
</evidence>
<feature type="chain" id="PRO_5013001135" evidence="3">
    <location>
        <begin position="29"/>
        <end position="177"/>
    </location>
</feature>
<protein>
    <submittedName>
        <fullName evidence="4">Uncharacterized protein</fullName>
    </submittedName>
</protein>
<reference evidence="4 5" key="1">
    <citation type="submission" date="2016-05" db="EMBL/GenBank/DDBJ databases">
        <title>Microbial solvent formation.</title>
        <authorList>
            <person name="Poehlein A."/>
            <person name="Montoya Solano J.D."/>
            <person name="Flitsch S."/>
            <person name="Krabben P."/>
            <person name="Duerre P."/>
            <person name="Daniel R."/>
        </authorList>
    </citation>
    <scope>NUCLEOTIDE SEQUENCE [LARGE SCALE GENOMIC DNA]</scope>
    <source>
        <strain evidence="4 5">DSM 2619</strain>
    </source>
</reference>
<dbReference type="AlphaFoldDB" id="A0A1S8TKK3"/>
<keyword evidence="5" id="KW-1185">Reference proteome</keyword>
<comment type="caution">
    <text evidence="4">The sequence shown here is derived from an EMBL/GenBank/DDBJ whole genome shotgun (WGS) entry which is preliminary data.</text>
</comment>
<gene>
    <name evidence="4" type="ORF">CLPUN_19910</name>
</gene>
<evidence type="ECO:0000256" key="1">
    <source>
        <dbReference type="SAM" id="Coils"/>
    </source>
</evidence>
<proteinExistence type="predicted"/>
<dbReference type="EMBL" id="LZZM01000132">
    <property type="protein sequence ID" value="OOM78132.1"/>
    <property type="molecule type" value="Genomic_DNA"/>
</dbReference>
<evidence type="ECO:0000256" key="2">
    <source>
        <dbReference type="SAM" id="MobiDB-lite"/>
    </source>
</evidence>
<organism evidence="4 5">
    <name type="scientific">Clostridium puniceum</name>
    <dbReference type="NCBI Taxonomy" id="29367"/>
    <lineage>
        <taxon>Bacteria</taxon>
        <taxon>Bacillati</taxon>
        <taxon>Bacillota</taxon>
        <taxon>Clostridia</taxon>
        <taxon>Eubacteriales</taxon>
        <taxon>Clostridiaceae</taxon>
        <taxon>Clostridium</taxon>
    </lineage>
</organism>